<organism evidence="2 3">
    <name type="scientific">Chitinophaga niastensis</name>
    <dbReference type="NCBI Taxonomy" id="536980"/>
    <lineage>
        <taxon>Bacteria</taxon>
        <taxon>Pseudomonadati</taxon>
        <taxon>Bacteroidota</taxon>
        <taxon>Chitinophagia</taxon>
        <taxon>Chitinophagales</taxon>
        <taxon>Chitinophagaceae</taxon>
        <taxon>Chitinophaga</taxon>
    </lineage>
</organism>
<comment type="caution">
    <text evidence="2">The sequence shown here is derived from an EMBL/GenBank/DDBJ whole genome shotgun (WGS) entry which is preliminary data.</text>
</comment>
<feature type="coiled-coil region" evidence="1">
    <location>
        <begin position="416"/>
        <end position="450"/>
    </location>
</feature>
<accession>A0A2P8HEM3</accession>
<gene>
    <name evidence="2" type="ORF">CLV51_10545</name>
</gene>
<proteinExistence type="predicted"/>
<dbReference type="InterPro" id="IPR027417">
    <property type="entry name" value="P-loop_NTPase"/>
</dbReference>
<keyword evidence="3" id="KW-1185">Reference proteome</keyword>
<sequence length="1056" mass="121395">MYPYIYSLSTVGIIKHYIHDYHFHNKRTDIIGPNGVGKSVLADLLQLIFIFDPNLIRFGTDGVNKEKREIRTLPYKSRYAYAFINIEAKQGLFLTLGVQINSQHGKVLTPFLITREADFEQRSDDVFFTKEKLLYATDFIVENVITGLDELSDHISENFELKLNIFRTKEEINRYYKALYQKEILPLDLSQDKSLRAYAKVIQSFSKVKTLNLGGENVSKNLKEFLFEETDSDIKNQFESNKNKFEKFLDDYRQLDEDISILSEKQKYLQESTALFKEYQEKNRRYLGATVNVLGQTAKHLANQIRQLEIDDQKEQKRKDIKHNRLLLIANAKGIIDKTLHKIKDQEEQLESSRNLMNELNDVNEQLDVLQAFELPPLTEGWSNFVIEQEDTIPSVSEVCRDIKHKMPFFSRYESMEHLLYQRTSQQESLEALKNEVVEKKKTVNKLLELLAGKNDSSVISWFLKQGKNLSAEQIQAILHFAVLPVSQPDEDTGNRQYLDMDSFIDDFEFIPSKKGGWLKLGALREYVPFTEDAVLIKNADATDVSIGLLRKRLESDLSILESKLEAIRCVQDGGEIDKELVPENIDVQIIESTVVKAIHKALFYIKKMPAIERGLMGKCNSLQQKIISLKQELDVSGATMEDIRQQLVKKREKWNNRNNLCGKTEVQYKADVKTAELALLQISKDMQDTTEKLSENRSDLENYIRVYANLFEEEPQITEGACDDLQHLSSDYKNAQEAYKRHYITTSAHFQETKDGKNADVQMEITSLSLSFAVLERALLGNRVKATDDIVEALKEANASRSSMADGVSDEMLKVFNLTVTRYDLYKSQIQRINSFFVDRKISGHFYFKVDFEENKVISIEHVKDIAVEMRIALMKGALGVTESIVSFIENSFNNKLNLKTRIPFEDLLNPKTYFELSARLTDEFGVEVPGSTGETYSAIALLGIARLSLSQKEQRKGLRFLILEELGSLDNTNFNTFPAIAEEFQYQIITMAPHSFNIGFSDHWYAHHLIKGISDKNINYFPSSSFFKTPLGNESLSIYLKRQRNELAGAKSFE</sequence>
<dbReference type="Proteomes" id="UP000240971">
    <property type="component" value="Unassembled WGS sequence"/>
</dbReference>
<name>A0A2P8HEM3_CHINA</name>
<protein>
    <recommendedName>
        <fullName evidence="4">DNA repair exonuclease SbcCD ATPase subunit</fullName>
    </recommendedName>
</protein>
<reference evidence="2 3" key="1">
    <citation type="submission" date="2018-03" db="EMBL/GenBank/DDBJ databases">
        <title>Genomic Encyclopedia of Archaeal and Bacterial Type Strains, Phase II (KMG-II): from individual species to whole genera.</title>
        <authorList>
            <person name="Goeker M."/>
        </authorList>
    </citation>
    <scope>NUCLEOTIDE SEQUENCE [LARGE SCALE GENOMIC DNA]</scope>
    <source>
        <strain evidence="2 3">DSM 24859</strain>
    </source>
</reference>
<keyword evidence="1" id="KW-0175">Coiled coil</keyword>
<dbReference type="AlphaFoldDB" id="A0A2P8HEM3"/>
<evidence type="ECO:0000313" key="2">
    <source>
        <dbReference type="EMBL" id="PSL44673.1"/>
    </source>
</evidence>
<evidence type="ECO:0008006" key="4">
    <source>
        <dbReference type="Google" id="ProtNLM"/>
    </source>
</evidence>
<evidence type="ECO:0000256" key="1">
    <source>
        <dbReference type="SAM" id="Coils"/>
    </source>
</evidence>
<dbReference type="SUPFAM" id="SSF52540">
    <property type="entry name" value="P-loop containing nucleoside triphosphate hydrolases"/>
    <property type="match status" value="1"/>
</dbReference>
<feature type="coiled-coil region" evidence="1">
    <location>
        <begin position="298"/>
        <end position="366"/>
    </location>
</feature>
<dbReference type="EMBL" id="PYAW01000005">
    <property type="protein sequence ID" value="PSL44673.1"/>
    <property type="molecule type" value="Genomic_DNA"/>
</dbReference>
<dbReference type="Gene3D" id="3.40.1140.10">
    <property type="match status" value="1"/>
</dbReference>
<evidence type="ECO:0000313" key="3">
    <source>
        <dbReference type="Proteomes" id="UP000240971"/>
    </source>
</evidence>